<dbReference type="GO" id="GO:0070475">
    <property type="term" value="P:rRNA base methylation"/>
    <property type="evidence" value="ECO:0007669"/>
    <property type="project" value="TreeGrafter"/>
</dbReference>
<protein>
    <submittedName>
        <fullName evidence="7">23S rRNA (Uracil(747)-C(5))-methyltransferase</fullName>
    </submittedName>
</protein>
<dbReference type="Gene3D" id="2.40.50.1070">
    <property type="match status" value="1"/>
</dbReference>
<dbReference type="EMBL" id="LQZG01000003">
    <property type="protein sequence ID" value="OAB87338.1"/>
    <property type="molecule type" value="Genomic_DNA"/>
</dbReference>
<dbReference type="STRING" id="262209.AWH69_11835"/>
<comment type="similarity">
    <text evidence="4">Belongs to the class I-like SAM-binding methyltransferase superfamily. RNA M5U methyltransferase family.</text>
</comment>
<dbReference type="InterPro" id="IPR010280">
    <property type="entry name" value="U5_MeTrfase_fam"/>
</dbReference>
<sequence length="372" mass="40251">MQCDYFDAGACRSCTFMGIPYDVQLRRKQQDVQERLARVAPEVVWRSPFASPEAGFRNKAKLVVGGSPGALTLGILDREGRGVDLQGCGLYPHALSAAFGPVARWLERLQVPPYDVPRRRGELKHVLLTVSPDEELMLRLVLRSDRHLPRLRDALPRLLEELPSLVVVSVNLQPEHKAVLEGEHEVLLTEQEHLTMSIGGVPLHLRPGGFFQTNTAAAAALYETATGWVRDVAPRSVLDLYCGVGGFALHAARVLPAGTPVRGLEISAEAVAAARTTAAELGLAADFGTGDADAATADADLVVVNPPRRGIGALTQALERSSARHLVYSSCDVASLARDLADLPSWVAQEARLVDMFPQTGHHEVVVRLQRG</sequence>
<dbReference type="PROSITE" id="PS51687">
    <property type="entry name" value="SAM_MT_RNA_M5U"/>
    <property type="match status" value="1"/>
</dbReference>
<name>A0A176QCF3_9MICO</name>
<evidence type="ECO:0000256" key="1">
    <source>
        <dbReference type="ARBA" id="ARBA00022603"/>
    </source>
</evidence>
<dbReference type="RefSeq" id="WP_068276603.1">
    <property type="nucleotide sequence ID" value="NZ_LQZG01000003.1"/>
</dbReference>
<evidence type="ECO:0000256" key="5">
    <source>
        <dbReference type="PROSITE-ProRule" id="PRU10015"/>
    </source>
</evidence>
<feature type="active site" evidence="5">
    <location>
        <position position="331"/>
    </location>
</feature>
<dbReference type="InterPro" id="IPR007848">
    <property type="entry name" value="Small_mtfrase_dom"/>
</dbReference>
<dbReference type="SUPFAM" id="SSF53335">
    <property type="entry name" value="S-adenosyl-L-methionine-dependent methyltransferases"/>
    <property type="match status" value="1"/>
</dbReference>
<evidence type="ECO:0000256" key="4">
    <source>
        <dbReference type="PROSITE-ProRule" id="PRU01024"/>
    </source>
</evidence>
<reference evidence="7 8" key="1">
    <citation type="submission" date="2016-01" db="EMBL/GenBank/DDBJ databases">
        <title>Janibacter melonis strain CD11_4 genome sequencing and assembly.</title>
        <authorList>
            <person name="Nair G.R."/>
            <person name="Kaur G."/>
            <person name="Chander A.M."/>
            <person name="Mayilraj S."/>
        </authorList>
    </citation>
    <scope>NUCLEOTIDE SEQUENCE [LARGE SCALE GENOMIC DNA]</scope>
    <source>
        <strain evidence="7 8">CD11-4</strain>
    </source>
</reference>
<evidence type="ECO:0000256" key="3">
    <source>
        <dbReference type="ARBA" id="ARBA00022691"/>
    </source>
</evidence>
<dbReference type="AlphaFoldDB" id="A0A176QCF3"/>
<proteinExistence type="inferred from homology"/>
<feature type="active site" description="Nucleophile" evidence="4">
    <location>
        <position position="331"/>
    </location>
</feature>
<feature type="domain" description="Methyltransferase small" evidence="6">
    <location>
        <begin position="234"/>
        <end position="326"/>
    </location>
</feature>
<feature type="binding site" evidence="4">
    <location>
        <position position="265"/>
    </location>
    <ligand>
        <name>S-adenosyl-L-methionine</name>
        <dbReference type="ChEBI" id="CHEBI:59789"/>
    </ligand>
</feature>
<dbReference type="Gene3D" id="3.40.50.150">
    <property type="entry name" value="Vaccinia Virus protein VP39"/>
    <property type="match status" value="1"/>
</dbReference>
<feature type="binding site" evidence="4">
    <location>
        <position position="305"/>
    </location>
    <ligand>
        <name>S-adenosyl-L-methionine</name>
        <dbReference type="ChEBI" id="CHEBI:59789"/>
    </ligand>
</feature>
<evidence type="ECO:0000259" key="6">
    <source>
        <dbReference type="Pfam" id="PF05175"/>
    </source>
</evidence>
<dbReference type="Proteomes" id="UP000076976">
    <property type="component" value="Unassembled WGS sequence"/>
</dbReference>
<dbReference type="InterPro" id="IPR030390">
    <property type="entry name" value="MeTrfase_TrmA_AS"/>
</dbReference>
<evidence type="ECO:0000313" key="8">
    <source>
        <dbReference type="Proteomes" id="UP000076976"/>
    </source>
</evidence>
<organism evidence="7 8">
    <name type="scientific">Janibacter melonis</name>
    <dbReference type="NCBI Taxonomy" id="262209"/>
    <lineage>
        <taxon>Bacteria</taxon>
        <taxon>Bacillati</taxon>
        <taxon>Actinomycetota</taxon>
        <taxon>Actinomycetes</taxon>
        <taxon>Micrococcales</taxon>
        <taxon>Intrasporangiaceae</taxon>
        <taxon>Janibacter</taxon>
    </lineage>
</organism>
<accession>A0A176QCF3</accession>
<evidence type="ECO:0000256" key="2">
    <source>
        <dbReference type="ARBA" id="ARBA00022679"/>
    </source>
</evidence>
<feature type="binding site" evidence="4">
    <location>
        <position position="212"/>
    </location>
    <ligand>
        <name>S-adenosyl-L-methionine</name>
        <dbReference type="ChEBI" id="CHEBI:59789"/>
    </ligand>
</feature>
<dbReference type="Pfam" id="PF05175">
    <property type="entry name" value="MTS"/>
    <property type="match status" value="1"/>
</dbReference>
<feature type="binding site" evidence="4">
    <location>
        <position position="241"/>
    </location>
    <ligand>
        <name>S-adenosyl-L-methionine</name>
        <dbReference type="ChEBI" id="CHEBI:59789"/>
    </ligand>
</feature>
<keyword evidence="2 4" id="KW-0808">Transferase</keyword>
<dbReference type="PROSITE" id="PS01230">
    <property type="entry name" value="TRMA_1"/>
    <property type="match status" value="1"/>
</dbReference>
<keyword evidence="3 4" id="KW-0949">S-adenosyl-L-methionine</keyword>
<evidence type="ECO:0000313" key="7">
    <source>
        <dbReference type="EMBL" id="OAB87338.1"/>
    </source>
</evidence>
<dbReference type="PANTHER" id="PTHR11061">
    <property type="entry name" value="RNA M5U METHYLTRANSFERASE"/>
    <property type="match status" value="1"/>
</dbReference>
<dbReference type="InterPro" id="IPR029063">
    <property type="entry name" value="SAM-dependent_MTases_sf"/>
</dbReference>
<gene>
    <name evidence="7" type="ORF">AWH69_11835</name>
</gene>
<dbReference type="GO" id="GO:0070041">
    <property type="term" value="F:rRNA (uridine-C5-)-methyltransferase activity"/>
    <property type="evidence" value="ECO:0007669"/>
    <property type="project" value="TreeGrafter"/>
</dbReference>
<keyword evidence="1 4" id="KW-0489">Methyltransferase</keyword>
<dbReference type="PANTHER" id="PTHR11061:SF30">
    <property type="entry name" value="TRNA (URACIL(54)-C(5))-METHYLTRANSFERASE"/>
    <property type="match status" value="1"/>
</dbReference>
<keyword evidence="8" id="KW-1185">Reference proteome</keyword>
<comment type="caution">
    <text evidence="7">The sequence shown here is derived from an EMBL/GenBank/DDBJ whole genome shotgun (WGS) entry which is preliminary data.</text>
</comment>